<evidence type="ECO:0000313" key="3">
    <source>
        <dbReference type="EMBL" id="WOC11008.1"/>
    </source>
</evidence>
<dbReference type="AlphaFoldDB" id="A0AA97GUR7"/>
<dbReference type="CDD" id="cd05233">
    <property type="entry name" value="SDR_c"/>
    <property type="match status" value="1"/>
</dbReference>
<dbReference type="Pfam" id="PF13561">
    <property type="entry name" value="adh_short_C2"/>
    <property type="match status" value="1"/>
</dbReference>
<keyword evidence="2 3" id="KW-0560">Oxidoreductase</keyword>
<comment type="similarity">
    <text evidence="1">Belongs to the short-chain dehydrogenases/reductases (SDR) family.</text>
</comment>
<accession>A0AA97GUR7</accession>
<dbReference type="GO" id="GO:0004316">
    <property type="term" value="F:3-oxoacyl-[acyl-carrier-protein] reductase (NADPH) activity"/>
    <property type="evidence" value="ECO:0007669"/>
    <property type="project" value="UniProtKB-EC"/>
</dbReference>
<dbReference type="EMBL" id="CP128986">
    <property type="protein sequence ID" value="WOC11008.1"/>
    <property type="molecule type" value="Genomic_DNA"/>
</dbReference>
<dbReference type="InterPro" id="IPR036291">
    <property type="entry name" value="NAD(P)-bd_dom_sf"/>
</dbReference>
<protein>
    <submittedName>
        <fullName evidence="3">3-oxoacyl-[acyl-carrier-protein] reductase FabG</fullName>
        <ecNumber evidence="3">1.1.1.100</ecNumber>
    </submittedName>
</protein>
<dbReference type="EC" id="1.1.1.100" evidence="3"/>
<dbReference type="PANTHER" id="PTHR43639">
    <property type="entry name" value="OXIDOREDUCTASE, SHORT-CHAIN DEHYDROGENASE/REDUCTASE FAMILY (AFU_ORTHOLOGUE AFUA_5G02870)"/>
    <property type="match status" value="1"/>
</dbReference>
<dbReference type="Gene3D" id="3.40.50.720">
    <property type="entry name" value="NAD(P)-binding Rossmann-like Domain"/>
    <property type="match status" value="1"/>
</dbReference>
<sequence>MSSWPFSEPSWSYRDQAALALVPCPDPVLAGHMTQTLTGRTALVTGSTSGIGAATAHRLAAEGARVVVTGRDTARGDAVVTRIRDRGGDALFIASDLTAAPDTLRDFARDATDAAEGTIDLLVHNAAVCPAVNTLALTDADLEETLSVNIRAPHVLTAALAPMMTAQRRGVIIVVGSWMAEVGHAYVGLYSASKAAQAQLARSWAAEFGQHGVRVNTVAPGATRTPINDDSDDVVRRITQNLPAGRPGTPDDIASAVAWLASDQAAYVHGATIAVDGGITATRAD</sequence>
<dbReference type="FunFam" id="3.40.50.720:FF:000084">
    <property type="entry name" value="Short-chain dehydrogenase reductase"/>
    <property type="match status" value="1"/>
</dbReference>
<dbReference type="InterPro" id="IPR002347">
    <property type="entry name" value="SDR_fam"/>
</dbReference>
<gene>
    <name evidence="3" type="primary">fabG_1</name>
    <name evidence="3" type="ORF">MP11Mi_00690</name>
</gene>
<evidence type="ECO:0000256" key="1">
    <source>
        <dbReference type="ARBA" id="ARBA00006484"/>
    </source>
</evidence>
<dbReference type="PRINTS" id="PR00080">
    <property type="entry name" value="SDRFAMILY"/>
</dbReference>
<dbReference type="PRINTS" id="PR00081">
    <property type="entry name" value="GDHRDH"/>
</dbReference>
<evidence type="ECO:0000256" key="2">
    <source>
        <dbReference type="ARBA" id="ARBA00023002"/>
    </source>
</evidence>
<name>A0AA97GUR7_9ACTN</name>
<dbReference type="PANTHER" id="PTHR43639:SF1">
    <property type="entry name" value="SHORT-CHAIN DEHYDROGENASE_REDUCTASE FAMILY PROTEIN"/>
    <property type="match status" value="1"/>
</dbReference>
<proteinExistence type="inferred from homology"/>
<organism evidence="3">
    <name type="scientific">Gordonia sp. MP11Mi</name>
    <dbReference type="NCBI Taxonomy" id="3022769"/>
    <lineage>
        <taxon>Bacteria</taxon>
        <taxon>Bacillati</taxon>
        <taxon>Actinomycetota</taxon>
        <taxon>Actinomycetes</taxon>
        <taxon>Mycobacteriales</taxon>
        <taxon>Gordoniaceae</taxon>
        <taxon>Gordonia</taxon>
    </lineage>
</organism>
<dbReference type="SUPFAM" id="SSF51735">
    <property type="entry name" value="NAD(P)-binding Rossmann-fold domains"/>
    <property type="match status" value="1"/>
</dbReference>
<reference evidence="3" key="1">
    <citation type="submission" date="2023-06" db="EMBL/GenBank/DDBJ databases">
        <title>Gordonia sp. nov. and Pseudochrobactrum sp. nov., two species isolated from the burying beetle Nicrophorus vespilloides.</title>
        <authorList>
            <person name="Poehlein A."/>
            <person name="Guzman J."/>
            <person name="Daniel R."/>
            <person name="Vilcinskas A."/>
        </authorList>
    </citation>
    <scope>NUCLEOTIDE SEQUENCE</scope>
    <source>
        <strain evidence="3">MP11Mi</strain>
    </source>
</reference>